<dbReference type="EMBL" id="KE561265">
    <property type="protein sequence ID" value="EPZ31351.1"/>
    <property type="molecule type" value="Genomic_DNA"/>
</dbReference>
<feature type="compositionally biased region" description="Basic and acidic residues" evidence="1">
    <location>
        <begin position="41"/>
        <end position="51"/>
    </location>
</feature>
<evidence type="ECO:0000313" key="2">
    <source>
        <dbReference type="EMBL" id="EPZ31351.1"/>
    </source>
</evidence>
<dbReference type="HOGENOM" id="CLU_2147301_0_0_1"/>
<accession>A0A075ARK1</accession>
<organism evidence="2 3">
    <name type="scientific">Rozella allomycis (strain CSF55)</name>
    <dbReference type="NCBI Taxonomy" id="988480"/>
    <lineage>
        <taxon>Eukaryota</taxon>
        <taxon>Fungi</taxon>
        <taxon>Fungi incertae sedis</taxon>
        <taxon>Cryptomycota</taxon>
        <taxon>Cryptomycota incertae sedis</taxon>
        <taxon>Rozella</taxon>
    </lineage>
</organism>
<reference evidence="2 3" key="1">
    <citation type="journal article" date="2013" name="Curr. Biol.">
        <title>Shared signatures of parasitism and phylogenomics unite Cryptomycota and microsporidia.</title>
        <authorList>
            <person name="James T.Y."/>
            <person name="Pelin A."/>
            <person name="Bonen L."/>
            <person name="Ahrendt S."/>
            <person name="Sain D."/>
            <person name="Corradi N."/>
            <person name="Stajich J.E."/>
        </authorList>
    </citation>
    <scope>NUCLEOTIDE SEQUENCE [LARGE SCALE GENOMIC DNA]</scope>
    <source>
        <strain evidence="2 3">CSF55</strain>
    </source>
</reference>
<name>A0A075ARK1_ROZAC</name>
<evidence type="ECO:0000313" key="3">
    <source>
        <dbReference type="Proteomes" id="UP000030755"/>
    </source>
</evidence>
<evidence type="ECO:0000256" key="1">
    <source>
        <dbReference type="SAM" id="MobiDB-lite"/>
    </source>
</evidence>
<dbReference type="AlphaFoldDB" id="A0A075ARK1"/>
<feature type="region of interest" description="Disordered" evidence="1">
    <location>
        <begin position="26"/>
        <end position="67"/>
    </location>
</feature>
<dbReference type="Proteomes" id="UP000030755">
    <property type="component" value="Unassembled WGS sequence"/>
</dbReference>
<keyword evidence="3" id="KW-1185">Reference proteome</keyword>
<proteinExistence type="predicted"/>
<feature type="compositionally biased region" description="Polar residues" evidence="1">
    <location>
        <begin position="56"/>
        <end position="67"/>
    </location>
</feature>
<sequence length="112" mass="12601">MSQFTNIAAISLLSLHNDPEVTQKSLNEFSRTGRSTVSLPKDNKKYAETVKRPLNPNVNESVPTDSLSIKFPNKPGIQKKEFARYALQLLPRNGEDVLTPPERYVIDVDCDN</sequence>
<feature type="compositionally biased region" description="Polar residues" evidence="1">
    <location>
        <begin position="26"/>
        <end position="38"/>
    </location>
</feature>
<protein>
    <submittedName>
        <fullName evidence="2">Uncharacterized protein</fullName>
    </submittedName>
</protein>
<gene>
    <name evidence="2" type="ORF">O9G_000996</name>
</gene>